<dbReference type="Pfam" id="PF00076">
    <property type="entry name" value="RRM_1"/>
    <property type="match status" value="1"/>
</dbReference>
<dbReference type="SUPFAM" id="SSF54928">
    <property type="entry name" value="RNA-binding domain, RBD"/>
    <property type="match status" value="1"/>
</dbReference>
<evidence type="ECO:0000313" key="5">
    <source>
        <dbReference type="EMBL" id="JAT67911.1"/>
    </source>
</evidence>
<dbReference type="PROSITE" id="PS51025">
    <property type="entry name" value="PWI"/>
    <property type="match status" value="1"/>
</dbReference>
<dbReference type="PANTHER" id="PTHR47334">
    <property type="entry name" value="SPLICING FACTOR PWI DOMAIN-CONTAINING PROTEIN / RNA RECOGNITION MOTIF (RRM)-CONTAINING PROTEIN"/>
    <property type="match status" value="1"/>
</dbReference>
<evidence type="ECO:0000259" key="3">
    <source>
        <dbReference type="PROSITE" id="PS50102"/>
    </source>
</evidence>
<protein>
    <submittedName>
        <fullName evidence="5">RNA-binding protein 25</fullName>
    </submittedName>
</protein>
<dbReference type="Gene3D" id="1.20.1390.10">
    <property type="entry name" value="PWI domain"/>
    <property type="match status" value="1"/>
</dbReference>
<dbReference type="AlphaFoldDB" id="A0A1D1ZM47"/>
<gene>
    <name evidence="5" type="primary">RBM25_6</name>
    <name evidence="5" type="ORF">g.114445</name>
</gene>
<dbReference type="PROSITE" id="PS50102">
    <property type="entry name" value="RRM"/>
    <property type="match status" value="1"/>
</dbReference>
<dbReference type="Gene3D" id="3.30.70.330">
    <property type="match status" value="1"/>
</dbReference>
<dbReference type="InterPro" id="IPR002483">
    <property type="entry name" value="PWI_dom"/>
</dbReference>
<sequence length="425" mass="45514">MLLSSSPPMAVSTFSSNKEEVESSSNECDPEHPPSTSQGPPPPHAPAAPAPSSPPPTATATASASAAVASIPTSANPNPDATSVPNLPAVAPIPPCIPSSAPSPRPRGSPPVPSFTYFPNLNFANPIYQVPDLLPPGVSAPAAMVPGMSTGAAAVLGRVPAAVPGPYVQVPNRYMVVPPPLVPLAPPAMSPPGISHYPVQYPTMANPGFPRHPPGAPISVIQQHSWPPIQGVHRLPAIIPPAVRQPFPASVPMEKPQTTIYVGKIASTVENEFMESLLRLCGPVKSWKRAVDPSDATFRGFGFCEFESVEGVLRALRLLNKFYIDGQELVHKLDERVKPYISRKIEEHFGVVEAIVVDYVVSSTKEHVQASRMLELLQSVFEDEAEVFVLRMWRRLIFEIRSVETGLSSRWKRSVSGCGGCLSLR</sequence>
<feature type="domain" description="PWI" evidence="4">
    <location>
        <begin position="317"/>
        <end position="413"/>
    </location>
</feature>
<feature type="region of interest" description="Disordered" evidence="2">
    <location>
        <begin position="1"/>
        <end position="87"/>
    </location>
</feature>
<reference evidence="5" key="1">
    <citation type="submission" date="2015-07" db="EMBL/GenBank/DDBJ databases">
        <title>Transcriptome Assembly of Anthurium amnicola.</title>
        <authorList>
            <person name="Suzuki J."/>
        </authorList>
    </citation>
    <scope>NUCLEOTIDE SEQUENCE</scope>
</reference>
<organism evidence="5">
    <name type="scientific">Anthurium amnicola</name>
    <dbReference type="NCBI Taxonomy" id="1678845"/>
    <lineage>
        <taxon>Eukaryota</taxon>
        <taxon>Viridiplantae</taxon>
        <taxon>Streptophyta</taxon>
        <taxon>Embryophyta</taxon>
        <taxon>Tracheophyta</taxon>
        <taxon>Spermatophyta</taxon>
        <taxon>Magnoliopsida</taxon>
        <taxon>Liliopsida</taxon>
        <taxon>Araceae</taxon>
        <taxon>Pothoideae</taxon>
        <taxon>Potheae</taxon>
        <taxon>Anthurium</taxon>
    </lineage>
</organism>
<feature type="compositionally biased region" description="Polar residues" evidence="2">
    <location>
        <begin position="76"/>
        <end position="85"/>
    </location>
</feature>
<dbReference type="InterPro" id="IPR053294">
    <property type="entry name" value="RBM_PWI_domain"/>
</dbReference>
<dbReference type="InterPro" id="IPR035979">
    <property type="entry name" value="RBD_domain_sf"/>
</dbReference>
<evidence type="ECO:0000256" key="2">
    <source>
        <dbReference type="SAM" id="MobiDB-lite"/>
    </source>
</evidence>
<dbReference type="SMART" id="SM00360">
    <property type="entry name" value="RRM"/>
    <property type="match status" value="1"/>
</dbReference>
<dbReference type="GO" id="GO:0003723">
    <property type="term" value="F:RNA binding"/>
    <property type="evidence" value="ECO:0007669"/>
    <property type="project" value="UniProtKB-UniRule"/>
</dbReference>
<proteinExistence type="predicted"/>
<keyword evidence="1" id="KW-0694">RNA-binding</keyword>
<dbReference type="EMBL" id="GDJX01000025">
    <property type="protein sequence ID" value="JAT67911.1"/>
    <property type="molecule type" value="Transcribed_RNA"/>
</dbReference>
<evidence type="ECO:0000256" key="1">
    <source>
        <dbReference type="PROSITE-ProRule" id="PRU00176"/>
    </source>
</evidence>
<dbReference type="CDD" id="cd12446">
    <property type="entry name" value="RRM_RBM25"/>
    <property type="match status" value="1"/>
</dbReference>
<dbReference type="SMART" id="SM00311">
    <property type="entry name" value="PWI"/>
    <property type="match status" value="1"/>
</dbReference>
<dbReference type="InterPro" id="IPR034268">
    <property type="entry name" value="RBM25_RRM"/>
</dbReference>
<name>A0A1D1ZM47_9ARAE</name>
<evidence type="ECO:0000259" key="4">
    <source>
        <dbReference type="PROSITE" id="PS51025"/>
    </source>
</evidence>
<dbReference type="InterPro" id="IPR000504">
    <property type="entry name" value="RRM_dom"/>
</dbReference>
<accession>A0A1D1ZM47</accession>
<feature type="compositionally biased region" description="Low complexity" evidence="2">
    <location>
        <begin position="58"/>
        <end position="75"/>
    </location>
</feature>
<dbReference type="InterPro" id="IPR012677">
    <property type="entry name" value="Nucleotide-bd_a/b_plait_sf"/>
</dbReference>
<feature type="compositionally biased region" description="Pro residues" evidence="2">
    <location>
        <begin position="39"/>
        <end position="57"/>
    </location>
</feature>
<dbReference type="PANTHER" id="PTHR47334:SF2">
    <property type="entry name" value="RNA-BINDING MOTIF PROTEIN 25"/>
    <property type="match status" value="1"/>
</dbReference>
<feature type="domain" description="RRM" evidence="3">
    <location>
        <begin position="258"/>
        <end position="336"/>
    </location>
</feature>
<dbReference type="Pfam" id="PF01480">
    <property type="entry name" value="PWI"/>
    <property type="match status" value="1"/>
</dbReference>